<evidence type="ECO:0000256" key="2">
    <source>
        <dbReference type="ARBA" id="ARBA00022630"/>
    </source>
</evidence>
<dbReference type="PRINTS" id="PR00368">
    <property type="entry name" value="FADPNR"/>
</dbReference>
<reference evidence="7 8" key="1">
    <citation type="submission" date="2020-08" db="EMBL/GenBank/DDBJ databases">
        <title>Sequencing the genomes of 1000 actinobacteria strains.</title>
        <authorList>
            <person name="Klenk H.-P."/>
        </authorList>
    </citation>
    <scope>NUCLEOTIDE SEQUENCE [LARGE SCALE GENOMIC DNA]</scope>
    <source>
        <strain evidence="7 8">DSM 22826</strain>
    </source>
</reference>
<dbReference type="InterPro" id="IPR016156">
    <property type="entry name" value="FAD/NAD-linked_Rdtase_dimer_sf"/>
</dbReference>
<comment type="caution">
    <text evidence="7">The sequence shown here is derived from an EMBL/GenBank/DDBJ whole genome shotgun (WGS) entry which is preliminary data.</text>
</comment>
<keyword evidence="3" id="KW-0274">FAD</keyword>
<dbReference type="Pfam" id="PF14759">
    <property type="entry name" value="Reductase_C"/>
    <property type="match status" value="1"/>
</dbReference>
<feature type="domain" description="Reductase C-terminal" evidence="6">
    <location>
        <begin position="318"/>
        <end position="402"/>
    </location>
</feature>
<name>A0A839QKT9_9MICC</name>
<dbReference type="GO" id="GO:0005737">
    <property type="term" value="C:cytoplasm"/>
    <property type="evidence" value="ECO:0007669"/>
    <property type="project" value="TreeGrafter"/>
</dbReference>
<keyword evidence="8" id="KW-1185">Reference proteome</keyword>
<dbReference type="InterPro" id="IPR050446">
    <property type="entry name" value="FAD-oxidoreductase/Apoptosis"/>
</dbReference>
<evidence type="ECO:0000256" key="4">
    <source>
        <dbReference type="ARBA" id="ARBA00023002"/>
    </source>
</evidence>
<evidence type="ECO:0000313" key="7">
    <source>
        <dbReference type="EMBL" id="MBB2994646.1"/>
    </source>
</evidence>
<dbReference type="InterPro" id="IPR028202">
    <property type="entry name" value="Reductase_C"/>
</dbReference>
<comment type="cofactor">
    <cofactor evidence="1">
        <name>FAD</name>
        <dbReference type="ChEBI" id="CHEBI:57692"/>
    </cofactor>
</comment>
<evidence type="ECO:0000313" key="8">
    <source>
        <dbReference type="Proteomes" id="UP000523000"/>
    </source>
</evidence>
<dbReference type="Gene3D" id="3.50.50.60">
    <property type="entry name" value="FAD/NAD(P)-binding domain"/>
    <property type="match status" value="2"/>
</dbReference>
<dbReference type="PANTHER" id="PTHR43557">
    <property type="entry name" value="APOPTOSIS-INDUCING FACTOR 1"/>
    <property type="match status" value="1"/>
</dbReference>
<evidence type="ECO:0000259" key="5">
    <source>
        <dbReference type="Pfam" id="PF07992"/>
    </source>
</evidence>
<keyword evidence="4" id="KW-0560">Oxidoreductase</keyword>
<evidence type="ECO:0000259" key="6">
    <source>
        <dbReference type="Pfam" id="PF14759"/>
    </source>
</evidence>
<dbReference type="InterPro" id="IPR023753">
    <property type="entry name" value="FAD/NAD-binding_dom"/>
</dbReference>
<keyword evidence="2" id="KW-0285">Flavoprotein</keyword>
<sequence length="403" mass="41514">MNPASVLVIGGGLAGYNTARELRARGYAGALSIVDPAPLPYDRPPLSKEYLLGRRGVADIELSPAAWFSEQGITLVTGSVVALDAATGTVVLENGQTLNADAVVLATGGSARRLPIPGARDPALFELRTMADADRLRVALAPGIRLAIIGAGLIGAEVASAALELGATVVLIDPIDPPLVPALGPELATRLHLMHADRGIEVLTGLPVEITAEGPVRTVHLESGRSIEADAVLVGVGIVPNTALAETAGLETDNGIIIDPHGRTSAPRVFAVGDVARIRAADGHLERRAEHWENARNAGAVTAAALLGQNPASPGAPWFWSDRHGVHVEGVGDMAAPGTSVVRSNPDGSQVVFRLAADGTMAGAASIDGGLAIRAARRIIDRRIVVAADLLADPAVDLRKLAR</sequence>
<dbReference type="SUPFAM" id="SSF55424">
    <property type="entry name" value="FAD/NAD-linked reductases, dimerisation (C-terminal) domain"/>
    <property type="match status" value="1"/>
</dbReference>
<evidence type="ECO:0000256" key="1">
    <source>
        <dbReference type="ARBA" id="ARBA00001974"/>
    </source>
</evidence>
<dbReference type="RefSeq" id="WP_312855593.1">
    <property type="nucleotide sequence ID" value="NZ_BAABGK010000023.1"/>
</dbReference>
<dbReference type="Pfam" id="PF07992">
    <property type="entry name" value="Pyr_redox_2"/>
    <property type="match status" value="1"/>
</dbReference>
<dbReference type="InterPro" id="IPR036188">
    <property type="entry name" value="FAD/NAD-bd_sf"/>
</dbReference>
<organism evidence="7 8">
    <name type="scientific">Paeniglutamicibacter cryotolerans</name>
    <dbReference type="NCBI Taxonomy" id="670079"/>
    <lineage>
        <taxon>Bacteria</taxon>
        <taxon>Bacillati</taxon>
        <taxon>Actinomycetota</taxon>
        <taxon>Actinomycetes</taxon>
        <taxon>Micrococcales</taxon>
        <taxon>Micrococcaceae</taxon>
        <taxon>Paeniglutamicibacter</taxon>
    </lineage>
</organism>
<dbReference type="Proteomes" id="UP000523000">
    <property type="component" value="Unassembled WGS sequence"/>
</dbReference>
<dbReference type="GO" id="GO:0016651">
    <property type="term" value="F:oxidoreductase activity, acting on NAD(P)H"/>
    <property type="evidence" value="ECO:0007669"/>
    <property type="project" value="TreeGrafter"/>
</dbReference>
<dbReference type="Gene3D" id="3.30.390.30">
    <property type="match status" value="1"/>
</dbReference>
<dbReference type="AlphaFoldDB" id="A0A839QKT9"/>
<evidence type="ECO:0000256" key="3">
    <source>
        <dbReference type="ARBA" id="ARBA00022827"/>
    </source>
</evidence>
<dbReference type="PANTHER" id="PTHR43557:SF2">
    <property type="entry name" value="RIESKE DOMAIN-CONTAINING PROTEIN-RELATED"/>
    <property type="match status" value="1"/>
</dbReference>
<proteinExistence type="predicted"/>
<accession>A0A839QKT9</accession>
<feature type="domain" description="FAD/NAD(P)-binding" evidence="5">
    <location>
        <begin position="5"/>
        <end position="299"/>
    </location>
</feature>
<dbReference type="PRINTS" id="PR00411">
    <property type="entry name" value="PNDRDTASEI"/>
</dbReference>
<gene>
    <name evidence="7" type="ORF">E9229_000837</name>
</gene>
<protein>
    <submittedName>
        <fullName evidence="7">NADPH-dependent 2,4-dienoyl-CoA reductase/sulfur reductase-like enzyme</fullName>
    </submittedName>
</protein>
<dbReference type="SUPFAM" id="SSF51905">
    <property type="entry name" value="FAD/NAD(P)-binding domain"/>
    <property type="match status" value="1"/>
</dbReference>
<dbReference type="EMBL" id="JACHVS010000001">
    <property type="protein sequence ID" value="MBB2994646.1"/>
    <property type="molecule type" value="Genomic_DNA"/>
</dbReference>